<accession>A0ABS4AYT4</accession>
<organism evidence="2 3">
    <name type="scientific">Roseomonas nitratireducens</name>
    <dbReference type="NCBI Taxonomy" id="2820810"/>
    <lineage>
        <taxon>Bacteria</taxon>
        <taxon>Pseudomonadati</taxon>
        <taxon>Pseudomonadota</taxon>
        <taxon>Alphaproteobacteria</taxon>
        <taxon>Acetobacterales</taxon>
        <taxon>Roseomonadaceae</taxon>
        <taxon>Roseomonas</taxon>
    </lineage>
</organism>
<keyword evidence="3" id="KW-1185">Reference proteome</keyword>
<dbReference type="RefSeq" id="WP_209353936.1">
    <property type="nucleotide sequence ID" value="NZ_JAGIYZ010000030.1"/>
</dbReference>
<keyword evidence="1" id="KW-0472">Membrane</keyword>
<reference evidence="2 3" key="1">
    <citation type="submission" date="2021-03" db="EMBL/GenBank/DDBJ databases">
        <authorList>
            <person name="So Y."/>
        </authorList>
    </citation>
    <scope>NUCLEOTIDE SEQUENCE [LARGE SCALE GENOMIC DNA]</scope>
    <source>
        <strain evidence="2 3">PWR1</strain>
    </source>
</reference>
<feature type="transmembrane region" description="Helical" evidence="1">
    <location>
        <begin position="6"/>
        <end position="25"/>
    </location>
</feature>
<evidence type="ECO:0000313" key="3">
    <source>
        <dbReference type="Proteomes" id="UP000680815"/>
    </source>
</evidence>
<comment type="caution">
    <text evidence="2">The sequence shown here is derived from an EMBL/GenBank/DDBJ whole genome shotgun (WGS) entry which is preliminary data.</text>
</comment>
<evidence type="ECO:0000313" key="2">
    <source>
        <dbReference type="EMBL" id="MBP0466539.1"/>
    </source>
</evidence>
<name>A0ABS4AYT4_9PROT</name>
<proteinExistence type="predicted"/>
<protein>
    <submittedName>
        <fullName evidence="2">Uncharacterized protein</fullName>
    </submittedName>
</protein>
<sequence>MNRNLIIIVVGVLGIGAGALGYWFYQERHRSGVDITIGGRGVSIQER</sequence>
<keyword evidence="1" id="KW-0812">Transmembrane</keyword>
<keyword evidence="1" id="KW-1133">Transmembrane helix</keyword>
<dbReference type="EMBL" id="JAGIYZ010000030">
    <property type="protein sequence ID" value="MBP0466539.1"/>
    <property type="molecule type" value="Genomic_DNA"/>
</dbReference>
<gene>
    <name evidence="2" type="ORF">J5Y09_21600</name>
</gene>
<evidence type="ECO:0000256" key="1">
    <source>
        <dbReference type="SAM" id="Phobius"/>
    </source>
</evidence>
<dbReference type="Proteomes" id="UP000680815">
    <property type="component" value="Unassembled WGS sequence"/>
</dbReference>